<organism evidence="1 2">
    <name type="scientific">Streptomyces lutosisoli</name>
    <dbReference type="NCBI Taxonomy" id="2665721"/>
    <lineage>
        <taxon>Bacteria</taxon>
        <taxon>Bacillati</taxon>
        <taxon>Actinomycetota</taxon>
        <taxon>Actinomycetes</taxon>
        <taxon>Kitasatosporales</taxon>
        <taxon>Streptomycetaceae</taxon>
        <taxon>Streptomyces</taxon>
    </lineage>
</organism>
<evidence type="ECO:0000313" key="2">
    <source>
        <dbReference type="Proteomes" id="UP001596957"/>
    </source>
</evidence>
<comment type="caution">
    <text evidence="1">The sequence shown here is derived from an EMBL/GenBank/DDBJ whole genome shotgun (WGS) entry which is preliminary data.</text>
</comment>
<accession>A0ABW2VSZ5</accession>
<dbReference type="EMBL" id="JBHTEC010000004">
    <property type="protein sequence ID" value="MFD0287646.1"/>
    <property type="molecule type" value="Genomic_DNA"/>
</dbReference>
<dbReference type="Proteomes" id="UP001596957">
    <property type="component" value="Unassembled WGS sequence"/>
</dbReference>
<proteinExistence type="predicted"/>
<dbReference type="RefSeq" id="WP_381301582.1">
    <property type="nucleotide sequence ID" value="NZ_JBHTEC010000004.1"/>
</dbReference>
<evidence type="ECO:0000313" key="1">
    <source>
        <dbReference type="EMBL" id="MFD0287646.1"/>
    </source>
</evidence>
<keyword evidence="2" id="KW-1185">Reference proteome</keyword>
<name>A0ABW2VSZ5_9ACTN</name>
<protein>
    <submittedName>
        <fullName evidence="1">Uncharacterized protein</fullName>
    </submittedName>
</protein>
<sequence>MQEPRSVRPTPERWKGTVDMLMEVQRALVDSIDSGVVEDHDHHVLGLPSGLEGATPGGARIEAALHAVMAARLLVQQAVHGTELSGVPILDRSQQFLAISGGYVATTWSTELAQRVDRRPK</sequence>
<reference evidence="2" key="1">
    <citation type="journal article" date="2019" name="Int. J. Syst. Evol. Microbiol.">
        <title>The Global Catalogue of Microorganisms (GCM) 10K type strain sequencing project: providing services to taxonomists for standard genome sequencing and annotation.</title>
        <authorList>
            <consortium name="The Broad Institute Genomics Platform"/>
            <consortium name="The Broad Institute Genome Sequencing Center for Infectious Disease"/>
            <person name="Wu L."/>
            <person name="Ma J."/>
        </authorList>
    </citation>
    <scope>NUCLEOTIDE SEQUENCE [LARGE SCALE GENOMIC DNA]</scope>
    <source>
        <strain evidence="2">CGMCC 4.7198</strain>
    </source>
</reference>
<gene>
    <name evidence="1" type="ORF">ACFQZP_39690</name>
</gene>